<evidence type="ECO:0000313" key="1">
    <source>
        <dbReference type="EMBL" id="KAJ8014728.1"/>
    </source>
</evidence>
<dbReference type="Proteomes" id="UP001157502">
    <property type="component" value="Chromosome 2"/>
</dbReference>
<dbReference type="EMBL" id="CM055729">
    <property type="protein sequence ID" value="KAJ8014728.1"/>
    <property type="molecule type" value="Genomic_DNA"/>
</dbReference>
<accession>A0ACC2HFE2</accession>
<proteinExistence type="predicted"/>
<organism evidence="1 2">
    <name type="scientific">Dallia pectoralis</name>
    <name type="common">Alaska blackfish</name>
    <dbReference type="NCBI Taxonomy" id="75939"/>
    <lineage>
        <taxon>Eukaryota</taxon>
        <taxon>Metazoa</taxon>
        <taxon>Chordata</taxon>
        <taxon>Craniata</taxon>
        <taxon>Vertebrata</taxon>
        <taxon>Euteleostomi</taxon>
        <taxon>Actinopterygii</taxon>
        <taxon>Neopterygii</taxon>
        <taxon>Teleostei</taxon>
        <taxon>Protacanthopterygii</taxon>
        <taxon>Esociformes</taxon>
        <taxon>Umbridae</taxon>
        <taxon>Dallia</taxon>
    </lineage>
</organism>
<comment type="caution">
    <text evidence="1">The sequence shown here is derived from an EMBL/GenBank/DDBJ whole genome shotgun (WGS) entry which is preliminary data.</text>
</comment>
<evidence type="ECO:0000313" key="2">
    <source>
        <dbReference type="Proteomes" id="UP001157502"/>
    </source>
</evidence>
<sequence>MPRNRFREIMRHLRFDDKETRELRLFFYNLLDLAAINAHVQYKTCFEKTISRRDFIMDLAFELRENYKNAKTATKKAAKEARYARP</sequence>
<gene>
    <name evidence="1" type="ORF">DPEC_G00018730</name>
</gene>
<reference evidence="1" key="1">
    <citation type="submission" date="2021-05" db="EMBL/GenBank/DDBJ databases">
        <authorList>
            <person name="Pan Q."/>
            <person name="Jouanno E."/>
            <person name="Zahm M."/>
            <person name="Klopp C."/>
            <person name="Cabau C."/>
            <person name="Louis A."/>
            <person name="Berthelot C."/>
            <person name="Parey E."/>
            <person name="Roest Crollius H."/>
            <person name="Montfort J."/>
            <person name="Robinson-Rechavi M."/>
            <person name="Bouchez O."/>
            <person name="Lampietro C."/>
            <person name="Lopez Roques C."/>
            <person name="Donnadieu C."/>
            <person name="Postlethwait J."/>
            <person name="Bobe J."/>
            <person name="Dillon D."/>
            <person name="Chandos A."/>
            <person name="von Hippel F."/>
            <person name="Guiguen Y."/>
        </authorList>
    </citation>
    <scope>NUCLEOTIDE SEQUENCE</scope>
    <source>
        <strain evidence="1">YG-Jan2019</strain>
    </source>
</reference>
<name>A0ACC2HFE2_DALPE</name>
<protein>
    <submittedName>
        <fullName evidence="1">Uncharacterized protein</fullName>
    </submittedName>
</protein>
<keyword evidence="2" id="KW-1185">Reference proteome</keyword>